<evidence type="ECO:0000313" key="2">
    <source>
        <dbReference type="Proteomes" id="UP000240357"/>
    </source>
</evidence>
<reference evidence="1 2" key="1">
    <citation type="submission" date="2018-03" db="EMBL/GenBank/DDBJ databases">
        <title>Adhaeribacter sp. HMF7605 Genome sequencing and assembly.</title>
        <authorList>
            <person name="Kang H."/>
            <person name="Kang J."/>
            <person name="Cha I."/>
            <person name="Kim H."/>
            <person name="Joh K."/>
        </authorList>
    </citation>
    <scope>NUCLEOTIDE SEQUENCE [LARGE SCALE GENOMIC DNA]</scope>
    <source>
        <strain evidence="1 2">HMF7605</strain>
    </source>
</reference>
<protein>
    <submittedName>
        <fullName evidence="1">DUF1810 domain-containing protein</fullName>
    </submittedName>
</protein>
<keyword evidence="2" id="KW-1185">Reference proteome</keyword>
<name>A0A2T2YJ53_9BACT</name>
<dbReference type="OrthoDB" id="9801870at2"/>
<comment type="caution">
    <text evidence="1">The sequence shown here is derived from an EMBL/GenBank/DDBJ whole genome shotgun (WGS) entry which is preliminary data.</text>
</comment>
<dbReference type="Proteomes" id="UP000240357">
    <property type="component" value="Unassembled WGS sequence"/>
</dbReference>
<dbReference type="InterPro" id="IPR036287">
    <property type="entry name" value="Rv1873-like_sf"/>
</dbReference>
<gene>
    <name evidence="1" type="ORF">AHMF7605_19505</name>
</gene>
<organism evidence="1 2">
    <name type="scientific">Adhaeribacter arboris</name>
    <dbReference type="NCBI Taxonomy" id="2072846"/>
    <lineage>
        <taxon>Bacteria</taxon>
        <taxon>Pseudomonadati</taxon>
        <taxon>Bacteroidota</taxon>
        <taxon>Cytophagia</taxon>
        <taxon>Cytophagales</taxon>
        <taxon>Hymenobacteraceae</taxon>
        <taxon>Adhaeribacter</taxon>
    </lineage>
</organism>
<dbReference type="RefSeq" id="WP_106931717.1">
    <property type="nucleotide sequence ID" value="NZ_PYFT01000001.1"/>
</dbReference>
<dbReference type="Gene3D" id="1.25.40.380">
    <property type="entry name" value="Protein of unknown function DUF1810"/>
    <property type="match status" value="1"/>
</dbReference>
<proteinExistence type="predicted"/>
<dbReference type="AlphaFoldDB" id="A0A2T2YJ53"/>
<sequence length="143" mass="16448">MTKENNLKRFMDAQEADYSMALAEVKNGRKRSHWMWYIFPQIQGLGFSEISKFYAIQDINEAEAFLKHPILGSRLVLICQELLQLKENNANKIFGSPDDLKLKSSMTLFSLVPDTDPVFQQVLDKFFNGTKDSKTLQIVSPQQ</sequence>
<dbReference type="PIRSF" id="PIRSF008546">
    <property type="entry name" value="UCP008546"/>
    <property type="match status" value="1"/>
</dbReference>
<dbReference type="InterPro" id="IPR014937">
    <property type="entry name" value="DUF1810"/>
</dbReference>
<dbReference type="SUPFAM" id="SSF140736">
    <property type="entry name" value="Rv1873-like"/>
    <property type="match status" value="1"/>
</dbReference>
<accession>A0A2T2YJ53</accession>
<evidence type="ECO:0000313" key="1">
    <source>
        <dbReference type="EMBL" id="PSR55537.1"/>
    </source>
</evidence>
<dbReference type="Pfam" id="PF08837">
    <property type="entry name" value="DUF1810"/>
    <property type="match status" value="1"/>
</dbReference>
<dbReference type="EMBL" id="PYFT01000001">
    <property type="protein sequence ID" value="PSR55537.1"/>
    <property type="molecule type" value="Genomic_DNA"/>
</dbReference>